<organism evidence="4 5">
    <name type="scientific">Lactuca sativa</name>
    <name type="common">Garden lettuce</name>
    <dbReference type="NCBI Taxonomy" id="4236"/>
    <lineage>
        <taxon>Eukaryota</taxon>
        <taxon>Viridiplantae</taxon>
        <taxon>Streptophyta</taxon>
        <taxon>Embryophyta</taxon>
        <taxon>Tracheophyta</taxon>
        <taxon>Spermatophyta</taxon>
        <taxon>Magnoliopsida</taxon>
        <taxon>eudicotyledons</taxon>
        <taxon>Gunneridae</taxon>
        <taxon>Pentapetalae</taxon>
        <taxon>asterids</taxon>
        <taxon>campanulids</taxon>
        <taxon>Asterales</taxon>
        <taxon>Asteraceae</taxon>
        <taxon>Cichorioideae</taxon>
        <taxon>Cichorieae</taxon>
        <taxon>Lactucinae</taxon>
        <taxon>Lactuca</taxon>
    </lineage>
</organism>
<evidence type="ECO:0000256" key="1">
    <source>
        <dbReference type="ARBA" id="ARBA00022821"/>
    </source>
</evidence>
<comment type="caution">
    <text evidence="4">The sequence shown here is derived from an EMBL/GenBank/DDBJ whole genome shotgun (WGS) entry which is preliminary data.</text>
</comment>
<evidence type="ECO:0000256" key="2">
    <source>
        <dbReference type="SAM" id="SignalP"/>
    </source>
</evidence>
<evidence type="ECO:0000313" key="5">
    <source>
        <dbReference type="Proteomes" id="UP000235145"/>
    </source>
</evidence>
<dbReference type="InterPro" id="IPR032675">
    <property type="entry name" value="LRR_dom_sf"/>
</dbReference>
<protein>
    <recommendedName>
        <fullName evidence="3">Disease resistance protein At4g27190-like leucine-rich repeats domain-containing protein</fullName>
    </recommendedName>
</protein>
<dbReference type="PANTHER" id="PTHR33463:SF198">
    <property type="entry name" value="RPP4C3"/>
    <property type="match status" value="1"/>
</dbReference>
<evidence type="ECO:0000259" key="3">
    <source>
        <dbReference type="Pfam" id="PF23247"/>
    </source>
</evidence>
<dbReference type="InterPro" id="IPR057135">
    <property type="entry name" value="At4g27190-like_LRR"/>
</dbReference>
<sequence length="417" mass="47151">MGARFMPSRCCWNIDLAALNPGVFTLLLTANTSEVRGTGIKVIPKEIGQLTNLRLLDAGYCPYLSHVTPGVISKLTWLEELYIGTPHSNVASRLGLMEISNLKSFSALHLWMDSDKCHIFPEEFFFRFINQRLIDFERLLFENSHGYIINLERPRSYLKRQLHIQVSDFPLKMPIKKLFQVSDGILLEALQDLDNIIPDLYGESVDELKSIELDRCYNVSCLVKTTDENATHTIGASNDLGQRKTKEKFFSKVEKIHLSDLNNLKLLFDCSFQCISLGNLQDIEIAYCSSLLTLFPFSVAQGLSNLRCISICWCDSLMVVISGGDEQATGSDNEQIEDSKTEVGTYDANIEFTSLTRIYLINLPQLQSFYSGGSLMKYPSLEFITVEGCPSMKRWGSGIHDMPNGKFCDEKNLNLFH</sequence>
<gene>
    <name evidence="4" type="ORF">LSAT_V11C800438820</name>
</gene>
<feature type="domain" description="Disease resistance protein At4g27190-like leucine-rich repeats" evidence="3">
    <location>
        <begin position="188"/>
        <end position="315"/>
    </location>
</feature>
<keyword evidence="1" id="KW-0611">Plant defense</keyword>
<name>A0A9R1WVE4_LACSA</name>
<dbReference type="Pfam" id="PF23247">
    <property type="entry name" value="LRR_RPS2"/>
    <property type="match status" value="1"/>
</dbReference>
<dbReference type="PANTHER" id="PTHR33463">
    <property type="entry name" value="NB-ARC DOMAIN-CONTAINING PROTEIN-RELATED"/>
    <property type="match status" value="1"/>
</dbReference>
<dbReference type="Gene3D" id="3.80.10.10">
    <property type="entry name" value="Ribonuclease Inhibitor"/>
    <property type="match status" value="1"/>
</dbReference>
<keyword evidence="5" id="KW-1185">Reference proteome</keyword>
<reference evidence="4 5" key="1">
    <citation type="journal article" date="2017" name="Nat. Commun.">
        <title>Genome assembly with in vitro proximity ligation data and whole-genome triplication in lettuce.</title>
        <authorList>
            <person name="Reyes-Chin-Wo S."/>
            <person name="Wang Z."/>
            <person name="Yang X."/>
            <person name="Kozik A."/>
            <person name="Arikit S."/>
            <person name="Song C."/>
            <person name="Xia L."/>
            <person name="Froenicke L."/>
            <person name="Lavelle D.O."/>
            <person name="Truco M.J."/>
            <person name="Xia R."/>
            <person name="Zhu S."/>
            <person name="Xu C."/>
            <person name="Xu H."/>
            <person name="Xu X."/>
            <person name="Cox K."/>
            <person name="Korf I."/>
            <person name="Meyers B.C."/>
            <person name="Michelmore R.W."/>
        </authorList>
    </citation>
    <scope>NUCLEOTIDE SEQUENCE [LARGE SCALE GENOMIC DNA]</scope>
    <source>
        <strain evidence="5">cv. Salinas</strain>
        <tissue evidence="4">Seedlings</tissue>
    </source>
</reference>
<dbReference type="EMBL" id="NBSK02000008">
    <property type="protein sequence ID" value="KAJ0189036.1"/>
    <property type="molecule type" value="Genomic_DNA"/>
</dbReference>
<dbReference type="AlphaFoldDB" id="A0A9R1WVE4"/>
<dbReference type="SUPFAM" id="SSF52058">
    <property type="entry name" value="L domain-like"/>
    <property type="match status" value="1"/>
</dbReference>
<dbReference type="Proteomes" id="UP000235145">
    <property type="component" value="Unassembled WGS sequence"/>
</dbReference>
<keyword evidence="2" id="KW-0732">Signal</keyword>
<evidence type="ECO:0000313" key="4">
    <source>
        <dbReference type="EMBL" id="KAJ0189036.1"/>
    </source>
</evidence>
<feature type="chain" id="PRO_5040336456" description="Disease resistance protein At4g27190-like leucine-rich repeats domain-containing protein" evidence="2">
    <location>
        <begin position="26"/>
        <end position="417"/>
    </location>
</feature>
<dbReference type="InterPro" id="IPR050905">
    <property type="entry name" value="Plant_NBS-LRR"/>
</dbReference>
<accession>A0A9R1WVE4</accession>
<feature type="signal peptide" evidence="2">
    <location>
        <begin position="1"/>
        <end position="25"/>
    </location>
</feature>
<proteinExistence type="predicted"/>